<gene>
    <name evidence="3" type="ORF">K435DRAFT_968222</name>
</gene>
<dbReference type="EMBL" id="ML179307">
    <property type="protein sequence ID" value="THU91396.1"/>
    <property type="molecule type" value="Genomic_DNA"/>
</dbReference>
<evidence type="ECO:0000256" key="1">
    <source>
        <dbReference type="SAM" id="Phobius"/>
    </source>
</evidence>
<accession>A0A4S8LPR4</accession>
<keyword evidence="1" id="KW-1133">Transmembrane helix</keyword>
<feature type="transmembrane region" description="Helical" evidence="1">
    <location>
        <begin position="127"/>
        <end position="148"/>
    </location>
</feature>
<dbReference type="Proteomes" id="UP000297245">
    <property type="component" value="Unassembled WGS sequence"/>
</dbReference>
<dbReference type="OrthoDB" id="2884999at2759"/>
<proteinExistence type="predicted"/>
<sequence length="343" mass="37957">MIVNSSSPNVPPGLLNFGSQVALIPVACALWGASCVQLFFYFINYSSTDRPILKWTAFWTWSADTAHMVAALYGFYMLTAKHWGDVEYVGTLNLAYVWSLLLTTLVSSPVQLFFAYRLWMFSGRRNIFIAILPLVIAQPGLLTAFTVTCYSRDTTTNATLYMMQNLPVAAWSIAAGCDILITFSLLGYLWKSRNQPLTLSGFHSSKKTLDRMTVLTINTGVWTAIVSLLTMILLVALPEDPAFTAVSFLMGPLYCNTLLANLNSRGYLRSADGDSSDVVFNHTFGSTRTQTQRESRNSDIVNLVIIQNDTQFSRVSVANSITNQANSYGATECSSISDSRKRP</sequence>
<feature type="transmembrane region" description="Helical" evidence="1">
    <location>
        <begin position="211"/>
        <end position="236"/>
    </location>
</feature>
<dbReference type="PANTHER" id="PTHR40465">
    <property type="entry name" value="CHROMOSOME 1, WHOLE GENOME SHOTGUN SEQUENCE"/>
    <property type="match status" value="1"/>
</dbReference>
<evidence type="ECO:0000313" key="3">
    <source>
        <dbReference type="EMBL" id="THU91396.1"/>
    </source>
</evidence>
<feature type="domain" description="DUF6534" evidence="2">
    <location>
        <begin position="175"/>
        <end position="266"/>
    </location>
</feature>
<protein>
    <recommendedName>
        <fullName evidence="2">DUF6534 domain-containing protein</fullName>
    </recommendedName>
</protein>
<evidence type="ECO:0000313" key="4">
    <source>
        <dbReference type="Proteomes" id="UP000297245"/>
    </source>
</evidence>
<keyword evidence="1" id="KW-0812">Transmembrane</keyword>
<keyword evidence="1" id="KW-0472">Membrane</keyword>
<keyword evidence="4" id="KW-1185">Reference proteome</keyword>
<organism evidence="3 4">
    <name type="scientific">Dendrothele bispora (strain CBS 962.96)</name>
    <dbReference type="NCBI Taxonomy" id="1314807"/>
    <lineage>
        <taxon>Eukaryota</taxon>
        <taxon>Fungi</taxon>
        <taxon>Dikarya</taxon>
        <taxon>Basidiomycota</taxon>
        <taxon>Agaricomycotina</taxon>
        <taxon>Agaricomycetes</taxon>
        <taxon>Agaricomycetidae</taxon>
        <taxon>Agaricales</taxon>
        <taxon>Agaricales incertae sedis</taxon>
        <taxon>Dendrothele</taxon>
    </lineage>
</organism>
<reference evidence="3 4" key="1">
    <citation type="journal article" date="2019" name="Nat. Ecol. Evol.">
        <title>Megaphylogeny resolves global patterns of mushroom evolution.</title>
        <authorList>
            <person name="Varga T."/>
            <person name="Krizsan K."/>
            <person name="Foldi C."/>
            <person name="Dima B."/>
            <person name="Sanchez-Garcia M."/>
            <person name="Sanchez-Ramirez S."/>
            <person name="Szollosi G.J."/>
            <person name="Szarkandi J.G."/>
            <person name="Papp V."/>
            <person name="Albert L."/>
            <person name="Andreopoulos W."/>
            <person name="Angelini C."/>
            <person name="Antonin V."/>
            <person name="Barry K.W."/>
            <person name="Bougher N.L."/>
            <person name="Buchanan P."/>
            <person name="Buyck B."/>
            <person name="Bense V."/>
            <person name="Catcheside P."/>
            <person name="Chovatia M."/>
            <person name="Cooper J."/>
            <person name="Damon W."/>
            <person name="Desjardin D."/>
            <person name="Finy P."/>
            <person name="Geml J."/>
            <person name="Haridas S."/>
            <person name="Hughes K."/>
            <person name="Justo A."/>
            <person name="Karasinski D."/>
            <person name="Kautmanova I."/>
            <person name="Kiss B."/>
            <person name="Kocsube S."/>
            <person name="Kotiranta H."/>
            <person name="LaButti K.M."/>
            <person name="Lechner B.E."/>
            <person name="Liimatainen K."/>
            <person name="Lipzen A."/>
            <person name="Lukacs Z."/>
            <person name="Mihaltcheva S."/>
            <person name="Morgado L.N."/>
            <person name="Niskanen T."/>
            <person name="Noordeloos M.E."/>
            <person name="Ohm R.A."/>
            <person name="Ortiz-Santana B."/>
            <person name="Ovrebo C."/>
            <person name="Racz N."/>
            <person name="Riley R."/>
            <person name="Savchenko A."/>
            <person name="Shiryaev A."/>
            <person name="Soop K."/>
            <person name="Spirin V."/>
            <person name="Szebenyi C."/>
            <person name="Tomsovsky M."/>
            <person name="Tulloss R.E."/>
            <person name="Uehling J."/>
            <person name="Grigoriev I.V."/>
            <person name="Vagvolgyi C."/>
            <person name="Papp T."/>
            <person name="Martin F.M."/>
            <person name="Miettinen O."/>
            <person name="Hibbett D.S."/>
            <person name="Nagy L.G."/>
        </authorList>
    </citation>
    <scope>NUCLEOTIDE SEQUENCE [LARGE SCALE GENOMIC DNA]</scope>
    <source>
        <strain evidence="3 4">CBS 962.96</strain>
    </source>
</reference>
<feature type="transmembrane region" description="Helical" evidence="1">
    <location>
        <begin position="96"/>
        <end position="115"/>
    </location>
</feature>
<name>A0A4S8LPR4_DENBC</name>
<evidence type="ECO:0000259" key="2">
    <source>
        <dbReference type="Pfam" id="PF20152"/>
    </source>
</evidence>
<dbReference type="AlphaFoldDB" id="A0A4S8LPR4"/>
<dbReference type="InterPro" id="IPR045339">
    <property type="entry name" value="DUF6534"/>
</dbReference>
<feature type="transmembrane region" description="Helical" evidence="1">
    <location>
        <begin position="168"/>
        <end position="190"/>
    </location>
</feature>
<feature type="transmembrane region" description="Helical" evidence="1">
    <location>
        <begin position="242"/>
        <end position="262"/>
    </location>
</feature>
<feature type="transmembrane region" description="Helical" evidence="1">
    <location>
        <begin position="55"/>
        <end position="76"/>
    </location>
</feature>
<feature type="transmembrane region" description="Helical" evidence="1">
    <location>
        <begin position="20"/>
        <end position="43"/>
    </location>
</feature>
<dbReference type="Pfam" id="PF20152">
    <property type="entry name" value="DUF6534"/>
    <property type="match status" value="1"/>
</dbReference>
<dbReference type="PANTHER" id="PTHR40465:SF1">
    <property type="entry name" value="DUF6534 DOMAIN-CONTAINING PROTEIN"/>
    <property type="match status" value="1"/>
</dbReference>